<organism evidence="10 11">
    <name type="scientific">Nocardiopsis metallicus</name>
    <dbReference type="NCBI Taxonomy" id="179819"/>
    <lineage>
        <taxon>Bacteria</taxon>
        <taxon>Bacillati</taxon>
        <taxon>Actinomycetota</taxon>
        <taxon>Actinomycetes</taxon>
        <taxon>Streptosporangiales</taxon>
        <taxon>Nocardiopsidaceae</taxon>
        <taxon>Nocardiopsis</taxon>
    </lineage>
</organism>
<dbReference type="Pfam" id="PF00528">
    <property type="entry name" value="BPD_transp_1"/>
    <property type="match status" value="1"/>
</dbReference>
<dbReference type="PANTHER" id="PTHR43163">
    <property type="entry name" value="DIPEPTIDE TRANSPORT SYSTEM PERMEASE PROTEIN DPPB-RELATED"/>
    <property type="match status" value="1"/>
</dbReference>
<proteinExistence type="inferred from homology"/>
<keyword evidence="2 7" id="KW-0813">Transport</keyword>
<dbReference type="Gene3D" id="1.10.3720.10">
    <property type="entry name" value="MetI-like"/>
    <property type="match status" value="1"/>
</dbReference>
<evidence type="ECO:0000259" key="9">
    <source>
        <dbReference type="PROSITE" id="PS50928"/>
    </source>
</evidence>
<feature type="transmembrane region" description="Helical" evidence="7">
    <location>
        <begin position="177"/>
        <end position="197"/>
    </location>
</feature>
<feature type="domain" description="ABC transmembrane type-1" evidence="9">
    <location>
        <begin position="95"/>
        <end position="300"/>
    </location>
</feature>
<dbReference type="EMBL" id="JACHDO010000001">
    <property type="protein sequence ID" value="MBB5490708.1"/>
    <property type="molecule type" value="Genomic_DNA"/>
</dbReference>
<dbReference type="PANTHER" id="PTHR43163:SF3">
    <property type="entry name" value="PEPTIDE ABC TRANSPORTER PERMEASE PROTEIN"/>
    <property type="match status" value="1"/>
</dbReference>
<keyword evidence="5 7" id="KW-1133">Transmembrane helix</keyword>
<feature type="signal peptide" evidence="8">
    <location>
        <begin position="1"/>
        <end position="25"/>
    </location>
</feature>
<dbReference type="Proteomes" id="UP000579647">
    <property type="component" value="Unassembled WGS sequence"/>
</dbReference>
<dbReference type="InterPro" id="IPR045621">
    <property type="entry name" value="BPD_transp_1_N"/>
</dbReference>
<dbReference type="CDD" id="cd06261">
    <property type="entry name" value="TM_PBP2"/>
    <property type="match status" value="1"/>
</dbReference>
<feature type="transmembrane region" description="Helical" evidence="7">
    <location>
        <begin position="135"/>
        <end position="157"/>
    </location>
</feature>
<evidence type="ECO:0000313" key="11">
    <source>
        <dbReference type="Proteomes" id="UP000579647"/>
    </source>
</evidence>
<evidence type="ECO:0000256" key="3">
    <source>
        <dbReference type="ARBA" id="ARBA00022475"/>
    </source>
</evidence>
<evidence type="ECO:0000256" key="1">
    <source>
        <dbReference type="ARBA" id="ARBA00004651"/>
    </source>
</evidence>
<dbReference type="GO" id="GO:0005886">
    <property type="term" value="C:plasma membrane"/>
    <property type="evidence" value="ECO:0007669"/>
    <property type="project" value="UniProtKB-SubCell"/>
</dbReference>
<feature type="transmembrane region" description="Helical" evidence="7">
    <location>
        <begin position="235"/>
        <end position="261"/>
    </location>
</feature>
<accession>A0A840WKS9</accession>
<keyword evidence="11" id="KW-1185">Reference proteome</keyword>
<comment type="caution">
    <text evidence="10">The sequence shown here is derived from an EMBL/GenBank/DDBJ whole genome shotgun (WGS) entry which is preliminary data.</text>
</comment>
<evidence type="ECO:0000256" key="4">
    <source>
        <dbReference type="ARBA" id="ARBA00022692"/>
    </source>
</evidence>
<dbReference type="RefSeq" id="WP_184364295.1">
    <property type="nucleotide sequence ID" value="NZ_BAAAKM010000086.1"/>
</dbReference>
<dbReference type="GO" id="GO:0055085">
    <property type="term" value="P:transmembrane transport"/>
    <property type="evidence" value="ECO:0007669"/>
    <property type="project" value="InterPro"/>
</dbReference>
<dbReference type="Pfam" id="PF19300">
    <property type="entry name" value="BPD_transp_1_N"/>
    <property type="match status" value="1"/>
</dbReference>
<evidence type="ECO:0000256" key="8">
    <source>
        <dbReference type="SAM" id="SignalP"/>
    </source>
</evidence>
<protein>
    <submittedName>
        <fullName evidence="10">Peptide/nickel transport system permease protein</fullName>
    </submittedName>
</protein>
<gene>
    <name evidence="10" type="ORF">HNR07_001845</name>
</gene>
<evidence type="ECO:0000256" key="6">
    <source>
        <dbReference type="ARBA" id="ARBA00023136"/>
    </source>
</evidence>
<dbReference type="PROSITE" id="PS50928">
    <property type="entry name" value="ABC_TM1"/>
    <property type="match status" value="1"/>
</dbReference>
<sequence length="319" mass="33599">MLFYVTRRLLSAVVTVLLASIMVFAAVQLLPGDVATQVLGQDATPEAVAALREQMGLDQPAVLRFLDWIAGVVQGDFGVSLVSGEAVAATLWLHLRNTMLIAVATVAVAVTASIVLGVLAGLYRDRWPDTVISTLTLVGMSVPEFVVATLLVLALSITVPVLPAVVLDEASAPVADLLPAIVLPTIALSVVMTAYIVRMTRTSVIDVMASEFVTTARLKGIGTARVVVRHALPSALLPTLNVIAMNVAWLVGGVAVVENVFNYPGIGQLMLEAVHNRDLPVLQAIAVLSAVVYVLCNLAADLGAMALNPRLRTGERSSR</sequence>
<reference evidence="10 11" key="1">
    <citation type="submission" date="2020-08" db="EMBL/GenBank/DDBJ databases">
        <title>Sequencing the genomes of 1000 actinobacteria strains.</title>
        <authorList>
            <person name="Klenk H.-P."/>
        </authorList>
    </citation>
    <scope>NUCLEOTIDE SEQUENCE [LARGE SCALE GENOMIC DNA]</scope>
    <source>
        <strain evidence="10 11">DSM 44598</strain>
    </source>
</reference>
<feature type="transmembrane region" description="Helical" evidence="7">
    <location>
        <begin position="99"/>
        <end position="123"/>
    </location>
</feature>
<keyword evidence="3" id="KW-1003">Cell membrane</keyword>
<name>A0A840WKS9_9ACTN</name>
<dbReference type="InterPro" id="IPR035906">
    <property type="entry name" value="MetI-like_sf"/>
</dbReference>
<comment type="similarity">
    <text evidence="7">Belongs to the binding-protein-dependent transport system permease family.</text>
</comment>
<dbReference type="SUPFAM" id="SSF161098">
    <property type="entry name" value="MetI-like"/>
    <property type="match status" value="1"/>
</dbReference>
<feature type="transmembrane region" description="Helical" evidence="7">
    <location>
        <begin position="281"/>
        <end position="307"/>
    </location>
</feature>
<comment type="subcellular location">
    <subcellularLocation>
        <location evidence="1 7">Cell membrane</location>
        <topology evidence="1 7">Multi-pass membrane protein</topology>
    </subcellularLocation>
</comment>
<evidence type="ECO:0000256" key="7">
    <source>
        <dbReference type="RuleBase" id="RU363032"/>
    </source>
</evidence>
<keyword evidence="8" id="KW-0732">Signal</keyword>
<evidence type="ECO:0000256" key="2">
    <source>
        <dbReference type="ARBA" id="ARBA00022448"/>
    </source>
</evidence>
<dbReference type="AlphaFoldDB" id="A0A840WKS9"/>
<keyword evidence="6 7" id="KW-0472">Membrane</keyword>
<feature type="chain" id="PRO_5032720354" evidence="8">
    <location>
        <begin position="26"/>
        <end position="319"/>
    </location>
</feature>
<evidence type="ECO:0000313" key="10">
    <source>
        <dbReference type="EMBL" id="MBB5490708.1"/>
    </source>
</evidence>
<evidence type="ECO:0000256" key="5">
    <source>
        <dbReference type="ARBA" id="ARBA00022989"/>
    </source>
</evidence>
<dbReference type="InterPro" id="IPR000515">
    <property type="entry name" value="MetI-like"/>
</dbReference>
<keyword evidence="4 7" id="KW-0812">Transmembrane</keyword>